<dbReference type="SUPFAM" id="SSF47413">
    <property type="entry name" value="lambda repressor-like DNA-binding domains"/>
    <property type="match status" value="1"/>
</dbReference>
<dbReference type="EMBL" id="VICE01000098">
    <property type="protein sequence ID" value="TQD43364.1"/>
    <property type="molecule type" value="Genomic_DNA"/>
</dbReference>
<reference evidence="3 4" key="1">
    <citation type="submission" date="2019-06" db="EMBL/GenBank/DDBJ databases">
        <title>Lysobacter alkalisoli sp. nov. isolated from saline soil.</title>
        <authorList>
            <person name="Sun J.-Q."/>
            <person name="Xu L."/>
        </authorList>
    </citation>
    <scope>NUCLEOTIDE SEQUENCE [LARGE SCALE GENOMIC DNA]</scope>
    <source>
        <strain evidence="3 4">JCM 31130</strain>
    </source>
</reference>
<dbReference type="Gene3D" id="1.10.260.40">
    <property type="entry name" value="lambda repressor-like DNA-binding domains"/>
    <property type="match status" value="1"/>
</dbReference>
<comment type="caution">
    <text evidence="3">The sequence shown here is derived from an EMBL/GenBank/DDBJ whole genome shotgun (WGS) entry which is preliminary data.</text>
</comment>
<keyword evidence="4" id="KW-1185">Reference proteome</keyword>
<evidence type="ECO:0000259" key="2">
    <source>
        <dbReference type="PROSITE" id="PS50943"/>
    </source>
</evidence>
<dbReference type="OrthoDB" id="9772064at2"/>
<dbReference type="GO" id="GO:0003677">
    <property type="term" value="F:DNA binding"/>
    <property type="evidence" value="ECO:0007669"/>
    <property type="project" value="InterPro"/>
</dbReference>
<dbReference type="SMART" id="SM00530">
    <property type="entry name" value="HTH_XRE"/>
    <property type="match status" value="1"/>
</dbReference>
<organism evidence="3 4">
    <name type="scientific">Marilutibacter aestuarii</name>
    <dbReference type="NCBI Taxonomy" id="1706195"/>
    <lineage>
        <taxon>Bacteria</taxon>
        <taxon>Pseudomonadati</taxon>
        <taxon>Pseudomonadota</taxon>
        <taxon>Gammaproteobacteria</taxon>
        <taxon>Lysobacterales</taxon>
        <taxon>Lysobacteraceae</taxon>
        <taxon>Marilutibacter</taxon>
    </lineage>
</organism>
<protein>
    <submittedName>
        <fullName evidence="3">Helix-turn-helix transcriptional regulator</fullName>
    </submittedName>
</protein>
<accession>A0A508A4K1</accession>
<proteinExistence type="predicted"/>
<dbReference type="InterPro" id="IPR010982">
    <property type="entry name" value="Lambda_DNA-bd_dom_sf"/>
</dbReference>
<feature type="region of interest" description="Disordered" evidence="1">
    <location>
        <begin position="114"/>
        <end position="136"/>
    </location>
</feature>
<name>A0A508A4K1_9GAMM</name>
<feature type="domain" description="HTH cro/C1-type" evidence="2">
    <location>
        <begin position="143"/>
        <end position="200"/>
    </location>
</feature>
<dbReference type="PROSITE" id="PS50943">
    <property type="entry name" value="HTH_CROC1"/>
    <property type="match status" value="1"/>
</dbReference>
<feature type="compositionally biased region" description="Low complexity" evidence="1">
    <location>
        <begin position="81"/>
        <end position="93"/>
    </location>
</feature>
<dbReference type="Proteomes" id="UP000318212">
    <property type="component" value="Unassembled WGS sequence"/>
</dbReference>
<dbReference type="AlphaFoldDB" id="A0A508A4K1"/>
<evidence type="ECO:0000313" key="3">
    <source>
        <dbReference type="EMBL" id="TQD43364.1"/>
    </source>
</evidence>
<evidence type="ECO:0000313" key="4">
    <source>
        <dbReference type="Proteomes" id="UP000318212"/>
    </source>
</evidence>
<evidence type="ECO:0000256" key="1">
    <source>
        <dbReference type="SAM" id="MobiDB-lite"/>
    </source>
</evidence>
<dbReference type="CDD" id="cd00093">
    <property type="entry name" value="HTH_XRE"/>
    <property type="match status" value="1"/>
</dbReference>
<sequence>MQGPGRPGGWRGVDGSWSWSKILFLRVVGRPVPLCVRCPADVRRRRRAPGGRPRAGFVLPPVRGSGRGGRSRAACPDAQWPGAPAGRSGSAGRSRWHAVRASRSFLEAKPDVSIRKPPLSTKGNDRRPGSAENAGMEHFGARFKRFRDVHGWSQEQIGFELNVSKATVSKWESGRAQPRLENLSEIRRLVARYGLSLDYLIDGTGRPDGAGRHVAETPPDYPAAVAGNADEAALLEHFRALKPTRRKGLLALLGD</sequence>
<dbReference type="Pfam" id="PF01381">
    <property type="entry name" value="HTH_3"/>
    <property type="match status" value="1"/>
</dbReference>
<dbReference type="InterPro" id="IPR001387">
    <property type="entry name" value="Cro/C1-type_HTH"/>
</dbReference>
<feature type="region of interest" description="Disordered" evidence="1">
    <location>
        <begin position="46"/>
        <end position="94"/>
    </location>
</feature>
<gene>
    <name evidence="3" type="ORF">FKV25_10690</name>
</gene>